<accession>A0A917IQN4</accession>
<dbReference type="GO" id="GO:0003677">
    <property type="term" value="F:DNA binding"/>
    <property type="evidence" value="ECO:0007669"/>
    <property type="project" value="UniProtKB-KW"/>
</dbReference>
<dbReference type="Gene3D" id="1.20.120.530">
    <property type="entry name" value="GntR ligand-binding domain-like"/>
    <property type="match status" value="1"/>
</dbReference>
<keyword evidence="2" id="KW-0238">DNA-binding</keyword>
<reference evidence="6 7" key="1">
    <citation type="journal article" date="2014" name="Int. J. Syst. Evol. Microbiol.">
        <title>Complete genome sequence of Corynebacterium casei LMG S-19264T (=DSM 44701T), isolated from a smear-ripened cheese.</title>
        <authorList>
            <consortium name="US DOE Joint Genome Institute (JGI-PGF)"/>
            <person name="Walter F."/>
            <person name="Albersmeier A."/>
            <person name="Kalinowski J."/>
            <person name="Ruckert C."/>
        </authorList>
    </citation>
    <scope>NUCLEOTIDE SEQUENCE [LARGE SCALE GENOMIC DNA]</scope>
    <source>
        <strain evidence="6 7">CCM 8669</strain>
    </source>
</reference>
<dbReference type="InterPro" id="IPR036390">
    <property type="entry name" value="WH_DNA-bd_sf"/>
</dbReference>
<dbReference type="RefSeq" id="WP_188358929.1">
    <property type="nucleotide sequence ID" value="NZ_BMDC01000001.1"/>
</dbReference>
<dbReference type="GO" id="GO:0003700">
    <property type="term" value="F:DNA-binding transcription factor activity"/>
    <property type="evidence" value="ECO:0007669"/>
    <property type="project" value="InterPro"/>
</dbReference>
<evidence type="ECO:0000256" key="4">
    <source>
        <dbReference type="SAM" id="Coils"/>
    </source>
</evidence>
<gene>
    <name evidence="6" type="ORF">GCM10007359_07050</name>
</gene>
<dbReference type="PANTHER" id="PTHR43537:SF24">
    <property type="entry name" value="GLUCONATE OPERON TRANSCRIPTIONAL REPRESSOR"/>
    <property type="match status" value="1"/>
</dbReference>
<dbReference type="PRINTS" id="PR00035">
    <property type="entry name" value="HTHGNTR"/>
</dbReference>
<keyword evidence="3" id="KW-0804">Transcription</keyword>
<dbReference type="InterPro" id="IPR000524">
    <property type="entry name" value="Tscrpt_reg_HTH_GntR"/>
</dbReference>
<dbReference type="SMART" id="SM00895">
    <property type="entry name" value="FCD"/>
    <property type="match status" value="1"/>
</dbReference>
<dbReference type="EMBL" id="BMDC01000001">
    <property type="protein sequence ID" value="GGH59647.1"/>
    <property type="molecule type" value="Genomic_DNA"/>
</dbReference>
<dbReference type="AlphaFoldDB" id="A0A917IQN4"/>
<dbReference type="Gene3D" id="1.10.10.10">
    <property type="entry name" value="Winged helix-like DNA-binding domain superfamily/Winged helix DNA-binding domain"/>
    <property type="match status" value="1"/>
</dbReference>
<evidence type="ECO:0000259" key="5">
    <source>
        <dbReference type="PROSITE" id="PS50949"/>
    </source>
</evidence>
<dbReference type="CDD" id="cd07377">
    <property type="entry name" value="WHTH_GntR"/>
    <property type="match status" value="1"/>
</dbReference>
<dbReference type="InterPro" id="IPR008920">
    <property type="entry name" value="TF_FadR/GntR_C"/>
</dbReference>
<evidence type="ECO:0000313" key="6">
    <source>
        <dbReference type="EMBL" id="GGH59647.1"/>
    </source>
</evidence>
<keyword evidence="1" id="KW-0805">Transcription regulation</keyword>
<organism evidence="6 7">
    <name type="scientific">Rothia aerolata</name>
    <dbReference type="NCBI Taxonomy" id="1812262"/>
    <lineage>
        <taxon>Bacteria</taxon>
        <taxon>Bacillati</taxon>
        <taxon>Actinomycetota</taxon>
        <taxon>Actinomycetes</taxon>
        <taxon>Micrococcales</taxon>
        <taxon>Micrococcaceae</taxon>
        <taxon>Rothia</taxon>
    </lineage>
</organism>
<dbReference type="Pfam" id="PF00392">
    <property type="entry name" value="GntR"/>
    <property type="match status" value="1"/>
</dbReference>
<feature type="domain" description="HTH gntR-type" evidence="5">
    <location>
        <begin position="1"/>
        <end position="68"/>
    </location>
</feature>
<sequence>MRASDKAYETLKADIMAAHLTPGSVLAEVEQAQRLGVSRTPVREAISRLVSEGLVEPNPGRGAMVSPVSLENVYRLFELRVSLDCTAAQLAAQRGDPLVFEALAQRFQAAVKELEAEKQNLQLYYALVQELDQRIDEAADNRYLLQAQQNIRSQLTRIRTLSKTNPARLIQAAREHQQICQAIASGEPEIAVAATKVHLYNALVAIEAAQSQHHELFTTTSER</sequence>
<dbReference type="PROSITE" id="PS50949">
    <property type="entry name" value="HTH_GNTR"/>
    <property type="match status" value="1"/>
</dbReference>
<proteinExistence type="predicted"/>
<dbReference type="InterPro" id="IPR011711">
    <property type="entry name" value="GntR_C"/>
</dbReference>
<dbReference type="PANTHER" id="PTHR43537">
    <property type="entry name" value="TRANSCRIPTIONAL REGULATOR, GNTR FAMILY"/>
    <property type="match status" value="1"/>
</dbReference>
<dbReference type="SUPFAM" id="SSF46785">
    <property type="entry name" value="Winged helix' DNA-binding domain"/>
    <property type="match status" value="1"/>
</dbReference>
<dbReference type="SUPFAM" id="SSF48008">
    <property type="entry name" value="GntR ligand-binding domain-like"/>
    <property type="match status" value="1"/>
</dbReference>
<comment type="caution">
    <text evidence="6">The sequence shown here is derived from an EMBL/GenBank/DDBJ whole genome shotgun (WGS) entry which is preliminary data.</text>
</comment>
<evidence type="ECO:0000313" key="7">
    <source>
        <dbReference type="Proteomes" id="UP000600171"/>
    </source>
</evidence>
<dbReference type="Proteomes" id="UP000600171">
    <property type="component" value="Unassembled WGS sequence"/>
</dbReference>
<keyword evidence="4" id="KW-0175">Coiled coil</keyword>
<name>A0A917IQN4_9MICC</name>
<protein>
    <submittedName>
        <fullName evidence="6">GntR family transcriptional regulator</fullName>
    </submittedName>
</protein>
<evidence type="ECO:0000256" key="1">
    <source>
        <dbReference type="ARBA" id="ARBA00023015"/>
    </source>
</evidence>
<evidence type="ECO:0000256" key="3">
    <source>
        <dbReference type="ARBA" id="ARBA00023163"/>
    </source>
</evidence>
<keyword evidence="7" id="KW-1185">Reference proteome</keyword>
<dbReference type="Pfam" id="PF07729">
    <property type="entry name" value="FCD"/>
    <property type="match status" value="1"/>
</dbReference>
<evidence type="ECO:0000256" key="2">
    <source>
        <dbReference type="ARBA" id="ARBA00023125"/>
    </source>
</evidence>
<feature type="coiled-coil region" evidence="4">
    <location>
        <begin position="100"/>
        <end position="148"/>
    </location>
</feature>
<dbReference type="SMART" id="SM00345">
    <property type="entry name" value="HTH_GNTR"/>
    <property type="match status" value="1"/>
</dbReference>
<dbReference type="InterPro" id="IPR036388">
    <property type="entry name" value="WH-like_DNA-bd_sf"/>
</dbReference>